<protein>
    <submittedName>
        <fullName evidence="1">Uncharacterized protein</fullName>
    </submittedName>
</protein>
<reference evidence="1" key="1">
    <citation type="journal article" date="2019" name="BMC Genomics">
        <title>A new reference genome for Sorghum bicolor reveals high levels of sequence similarity between sweet and grain genotypes: implications for the genetics of sugar metabolism.</title>
        <authorList>
            <person name="Cooper E.A."/>
            <person name="Brenton Z.W."/>
            <person name="Flinn B.S."/>
            <person name="Jenkins J."/>
            <person name="Shu S."/>
            <person name="Flowers D."/>
            <person name="Luo F."/>
            <person name="Wang Y."/>
            <person name="Xia P."/>
            <person name="Barry K."/>
            <person name="Daum C."/>
            <person name="Lipzen A."/>
            <person name="Yoshinaga Y."/>
            <person name="Schmutz J."/>
            <person name="Saski C."/>
            <person name="Vermerris W."/>
            <person name="Kresovich S."/>
        </authorList>
    </citation>
    <scope>NUCLEOTIDE SEQUENCE</scope>
</reference>
<dbReference type="EMBL" id="CM027683">
    <property type="protein sequence ID" value="KAG0531911.1"/>
    <property type="molecule type" value="Genomic_DNA"/>
</dbReference>
<organism evidence="1 2">
    <name type="scientific">Sorghum bicolor</name>
    <name type="common">Sorghum</name>
    <name type="synonym">Sorghum vulgare</name>
    <dbReference type="NCBI Taxonomy" id="4558"/>
    <lineage>
        <taxon>Eukaryota</taxon>
        <taxon>Viridiplantae</taxon>
        <taxon>Streptophyta</taxon>
        <taxon>Embryophyta</taxon>
        <taxon>Tracheophyta</taxon>
        <taxon>Spermatophyta</taxon>
        <taxon>Magnoliopsida</taxon>
        <taxon>Liliopsida</taxon>
        <taxon>Poales</taxon>
        <taxon>Poaceae</taxon>
        <taxon>PACMAD clade</taxon>
        <taxon>Panicoideae</taxon>
        <taxon>Andropogonodae</taxon>
        <taxon>Andropogoneae</taxon>
        <taxon>Sorghinae</taxon>
        <taxon>Sorghum</taxon>
    </lineage>
</organism>
<accession>A0A921UH34</accession>
<evidence type="ECO:0000313" key="2">
    <source>
        <dbReference type="Proteomes" id="UP000807115"/>
    </source>
</evidence>
<comment type="caution">
    <text evidence="1">The sequence shown here is derived from an EMBL/GenBank/DDBJ whole genome shotgun (WGS) entry which is preliminary data.</text>
</comment>
<reference evidence="1" key="2">
    <citation type="submission" date="2020-10" db="EMBL/GenBank/DDBJ databases">
        <authorList>
            <person name="Cooper E.A."/>
            <person name="Brenton Z.W."/>
            <person name="Flinn B.S."/>
            <person name="Jenkins J."/>
            <person name="Shu S."/>
            <person name="Flowers D."/>
            <person name="Luo F."/>
            <person name="Wang Y."/>
            <person name="Xia P."/>
            <person name="Barry K."/>
            <person name="Daum C."/>
            <person name="Lipzen A."/>
            <person name="Yoshinaga Y."/>
            <person name="Schmutz J."/>
            <person name="Saski C."/>
            <person name="Vermerris W."/>
            <person name="Kresovich S."/>
        </authorList>
    </citation>
    <scope>NUCLEOTIDE SEQUENCE</scope>
</reference>
<name>A0A921UH34_SORBI</name>
<dbReference type="EMBL" id="CM027683">
    <property type="protein sequence ID" value="KAG0531912.1"/>
    <property type="molecule type" value="Genomic_DNA"/>
</dbReference>
<gene>
    <name evidence="1" type="ORF">BDA96_04G062800</name>
</gene>
<proteinExistence type="predicted"/>
<dbReference type="AlphaFoldDB" id="A0A921UH34"/>
<sequence length="102" mass="11126">MGHPLPHHRCRPPDPISSCVDGHGNGDRNHVWKDLDLSPQFCASCTIKHLINKGAKVIVSSHLGGVLPWITKGCIMQMLSFGDDVVVCPACSKRSLNLSWIS</sequence>
<dbReference type="Proteomes" id="UP000807115">
    <property type="component" value="Chromosome 4"/>
</dbReference>
<evidence type="ECO:0000313" key="1">
    <source>
        <dbReference type="EMBL" id="KAG0531912.1"/>
    </source>
</evidence>